<feature type="domain" description="Thiamine pyrophosphate enzyme N-terminal TPP-binding" evidence="14">
    <location>
        <begin position="3"/>
        <end position="118"/>
    </location>
</feature>
<dbReference type="CDD" id="cd02015">
    <property type="entry name" value="TPP_AHAS"/>
    <property type="match status" value="1"/>
</dbReference>
<evidence type="ECO:0000259" key="12">
    <source>
        <dbReference type="Pfam" id="PF00205"/>
    </source>
</evidence>
<evidence type="ECO:0000256" key="8">
    <source>
        <dbReference type="ARBA" id="ARBA00022842"/>
    </source>
</evidence>
<dbReference type="InterPro" id="IPR000399">
    <property type="entry name" value="TPP-bd_CS"/>
</dbReference>
<dbReference type="Proteomes" id="UP000007939">
    <property type="component" value="Chromosome"/>
</dbReference>
<dbReference type="GO" id="GO:0050660">
    <property type="term" value="F:flavin adenine dinucleotide binding"/>
    <property type="evidence" value="ECO:0007669"/>
    <property type="project" value="InterPro"/>
</dbReference>
<dbReference type="InterPro" id="IPR029061">
    <property type="entry name" value="THDP-binding"/>
</dbReference>
<evidence type="ECO:0000256" key="9">
    <source>
        <dbReference type="ARBA" id="ARBA00023052"/>
    </source>
</evidence>
<evidence type="ECO:0000256" key="11">
    <source>
        <dbReference type="RuleBase" id="RU003591"/>
    </source>
</evidence>
<dbReference type="Pfam" id="PF00205">
    <property type="entry name" value="TPP_enzyme_M"/>
    <property type="match status" value="1"/>
</dbReference>
<dbReference type="EMBL" id="CP002659">
    <property type="protein sequence ID" value="AEC01558.1"/>
    <property type="molecule type" value="Genomic_DNA"/>
</dbReference>
<evidence type="ECO:0000256" key="2">
    <source>
        <dbReference type="ARBA" id="ARBA00005025"/>
    </source>
</evidence>
<name>F4GH83_PARC1</name>
<dbReference type="HOGENOM" id="CLU_013748_1_2_12"/>
<dbReference type="GO" id="GO:0005948">
    <property type="term" value="C:acetolactate synthase complex"/>
    <property type="evidence" value="ECO:0007669"/>
    <property type="project" value="TreeGrafter"/>
</dbReference>
<dbReference type="InterPro" id="IPR045229">
    <property type="entry name" value="TPP_enz"/>
</dbReference>
<evidence type="ECO:0000313" key="15">
    <source>
        <dbReference type="EMBL" id="AEC01558.1"/>
    </source>
</evidence>
<keyword evidence="9 11" id="KW-0786">Thiamine pyrophosphate</keyword>
<comment type="pathway">
    <text evidence="1 11">Amino-acid biosynthesis; L-isoleucine biosynthesis; L-isoleucine from 2-oxobutanoate: step 1/4.</text>
</comment>
<evidence type="ECO:0000256" key="7">
    <source>
        <dbReference type="ARBA" id="ARBA00022723"/>
    </source>
</evidence>
<dbReference type="InterPro" id="IPR012846">
    <property type="entry name" value="Acetolactate_synth_lsu"/>
</dbReference>
<keyword evidence="8 11" id="KW-0460">Magnesium</keyword>
<comment type="cofactor">
    <cofactor evidence="11">
        <name>Mg(2+)</name>
        <dbReference type="ChEBI" id="CHEBI:18420"/>
    </cofactor>
    <text evidence="11">Binds 1 Mg(2+) ion per subunit.</text>
</comment>
<keyword evidence="6 11" id="KW-0808">Transferase</keyword>
<dbReference type="GO" id="GO:0030976">
    <property type="term" value="F:thiamine pyrophosphate binding"/>
    <property type="evidence" value="ECO:0007669"/>
    <property type="project" value="UniProtKB-UniRule"/>
</dbReference>
<evidence type="ECO:0000259" key="13">
    <source>
        <dbReference type="Pfam" id="PF02775"/>
    </source>
</evidence>
<dbReference type="GO" id="GO:0003984">
    <property type="term" value="F:acetolactate synthase activity"/>
    <property type="evidence" value="ECO:0007669"/>
    <property type="project" value="UniProtKB-EC"/>
</dbReference>
<feature type="domain" description="Thiamine pyrophosphate enzyme central" evidence="12">
    <location>
        <begin position="192"/>
        <end position="325"/>
    </location>
</feature>
<evidence type="ECO:0000259" key="14">
    <source>
        <dbReference type="Pfam" id="PF02776"/>
    </source>
</evidence>
<accession>F4GH83</accession>
<dbReference type="UniPathway" id="UPA00049">
    <property type="reaction ID" value="UER00059"/>
</dbReference>
<dbReference type="PANTHER" id="PTHR18968:SF13">
    <property type="entry name" value="ACETOLACTATE SYNTHASE CATALYTIC SUBUNIT, MITOCHONDRIAL"/>
    <property type="match status" value="1"/>
</dbReference>
<dbReference type="InterPro" id="IPR011766">
    <property type="entry name" value="TPP_enzyme_TPP-bd"/>
</dbReference>
<evidence type="ECO:0000256" key="5">
    <source>
        <dbReference type="ARBA" id="ARBA00022605"/>
    </source>
</evidence>
<protein>
    <recommendedName>
        <fullName evidence="4 11">Acetolactate synthase</fullName>
        <ecNumber evidence="4 11">2.2.1.6</ecNumber>
    </recommendedName>
</protein>
<dbReference type="GO" id="GO:0000287">
    <property type="term" value="F:magnesium ion binding"/>
    <property type="evidence" value="ECO:0007669"/>
    <property type="project" value="UniProtKB-UniRule"/>
</dbReference>
<dbReference type="Gene3D" id="3.40.50.1220">
    <property type="entry name" value="TPP-binding domain"/>
    <property type="match status" value="1"/>
</dbReference>
<dbReference type="SUPFAM" id="SSF52518">
    <property type="entry name" value="Thiamin diphosphate-binding fold (THDP-binding)"/>
    <property type="match status" value="2"/>
</dbReference>
<dbReference type="KEGG" id="scc:Spico_0328"/>
<dbReference type="InterPro" id="IPR039368">
    <property type="entry name" value="AHAS_TPP"/>
</dbReference>
<reference evidence="15 16" key="2">
    <citation type="journal article" date="2012" name="Stand. Genomic Sci.">
        <title>Complete genome sequence of the termite hindgut bacterium Spirochaeta coccoides type strain (SPN1(T)), reclassification in the genus Sphaerochaeta as Sphaerochaeta coccoides comb. nov. and emendations of the family Spirochaetaceae and the genus Sphaerochaeta.</title>
        <authorList>
            <person name="Abt B."/>
            <person name="Han C."/>
            <person name="Scheuner C."/>
            <person name="Lu M."/>
            <person name="Lapidus A."/>
            <person name="Nolan M."/>
            <person name="Lucas S."/>
            <person name="Hammon N."/>
            <person name="Deshpande S."/>
            <person name="Cheng J.F."/>
            <person name="Tapia R."/>
            <person name="Goodwin L.A."/>
            <person name="Pitluck S."/>
            <person name="Liolios K."/>
            <person name="Pagani I."/>
            <person name="Ivanova N."/>
            <person name="Mavromatis K."/>
            <person name="Mikhailova N."/>
            <person name="Huntemann M."/>
            <person name="Pati A."/>
            <person name="Chen A."/>
            <person name="Palaniappan K."/>
            <person name="Land M."/>
            <person name="Hauser L."/>
            <person name="Brambilla E.M."/>
            <person name="Rohde M."/>
            <person name="Spring S."/>
            <person name="Gronow S."/>
            <person name="Goker M."/>
            <person name="Woyke T."/>
            <person name="Bristow J."/>
            <person name="Eisen J.A."/>
            <person name="Markowitz V."/>
            <person name="Hugenholtz P."/>
            <person name="Kyrpides N.C."/>
            <person name="Klenk H.P."/>
            <person name="Detter J.C."/>
        </authorList>
    </citation>
    <scope>NUCLEOTIDE SEQUENCE [LARGE SCALE GENOMIC DNA]</scope>
    <source>
        <strain evidence="16">ATCC BAA-1237 / DSM 17374 / SPN1</strain>
    </source>
</reference>
<organism evidence="15 16">
    <name type="scientific">Parasphaerochaeta coccoides (strain ATCC BAA-1237 / DSM 17374 / SPN1)</name>
    <name type="common">Sphaerochaeta coccoides</name>
    <dbReference type="NCBI Taxonomy" id="760011"/>
    <lineage>
        <taxon>Bacteria</taxon>
        <taxon>Pseudomonadati</taxon>
        <taxon>Spirochaetota</taxon>
        <taxon>Spirochaetia</taxon>
        <taxon>Spirochaetales</taxon>
        <taxon>Sphaerochaetaceae</taxon>
        <taxon>Parasphaerochaeta</taxon>
    </lineage>
</organism>
<keyword evidence="7 11" id="KW-0479">Metal-binding</keyword>
<keyword evidence="10 11" id="KW-0100">Branched-chain amino acid biosynthesis</keyword>
<dbReference type="EC" id="2.2.1.6" evidence="4 11"/>
<dbReference type="AlphaFoldDB" id="F4GH83"/>
<evidence type="ECO:0000256" key="4">
    <source>
        <dbReference type="ARBA" id="ARBA00013145"/>
    </source>
</evidence>
<proteinExistence type="inferred from homology"/>
<reference evidence="16" key="1">
    <citation type="submission" date="2011-04" db="EMBL/GenBank/DDBJ databases">
        <title>The complete genome of Spirochaeta coccoides DSM 17374.</title>
        <authorList>
            <person name="Lucas S."/>
            <person name="Copeland A."/>
            <person name="Lapidus A."/>
            <person name="Bruce D."/>
            <person name="Goodwin L."/>
            <person name="Pitluck S."/>
            <person name="Peters L."/>
            <person name="Kyrpides N."/>
            <person name="Mavromatis K."/>
            <person name="Pagani I."/>
            <person name="Ivanova N."/>
            <person name="Ovchinnikova G."/>
            <person name="Lu M."/>
            <person name="Detter J.C."/>
            <person name="Tapia R."/>
            <person name="Han C."/>
            <person name="Land M."/>
            <person name="Hauser L."/>
            <person name="Markowitz V."/>
            <person name="Cheng J.-F."/>
            <person name="Hugenholtz P."/>
            <person name="Woyke T."/>
            <person name="Wu D."/>
            <person name="Spring S."/>
            <person name="Schroeder M."/>
            <person name="Brambilla E."/>
            <person name="Klenk H.-P."/>
            <person name="Eisen J.A."/>
        </authorList>
    </citation>
    <scope>NUCLEOTIDE SEQUENCE [LARGE SCALE GENOMIC DNA]</scope>
    <source>
        <strain evidence="16">ATCC BAA-1237 / DSM 17374 / SPN1</strain>
    </source>
</reference>
<dbReference type="CDD" id="cd07035">
    <property type="entry name" value="TPP_PYR_POX_like"/>
    <property type="match status" value="1"/>
</dbReference>
<dbReference type="GO" id="GO:0009097">
    <property type="term" value="P:isoleucine biosynthetic process"/>
    <property type="evidence" value="ECO:0007669"/>
    <property type="project" value="UniProtKB-UniPathway"/>
</dbReference>
<comment type="catalytic activity">
    <reaction evidence="11">
        <text>2 pyruvate + H(+) = (2S)-2-acetolactate + CO2</text>
        <dbReference type="Rhea" id="RHEA:25249"/>
        <dbReference type="ChEBI" id="CHEBI:15361"/>
        <dbReference type="ChEBI" id="CHEBI:15378"/>
        <dbReference type="ChEBI" id="CHEBI:16526"/>
        <dbReference type="ChEBI" id="CHEBI:58476"/>
        <dbReference type="EC" id="2.2.1.6"/>
    </reaction>
</comment>
<dbReference type="eggNOG" id="COG0028">
    <property type="taxonomic scope" value="Bacteria"/>
</dbReference>
<dbReference type="OrthoDB" id="4494979at2"/>
<evidence type="ECO:0000256" key="10">
    <source>
        <dbReference type="ARBA" id="ARBA00023304"/>
    </source>
</evidence>
<dbReference type="STRING" id="760011.Spico_0328"/>
<dbReference type="Gene3D" id="3.40.50.970">
    <property type="match status" value="2"/>
</dbReference>
<gene>
    <name evidence="15" type="ordered locus">Spico_0328</name>
</gene>
<keyword evidence="5 11" id="KW-0028">Amino-acid biosynthesis</keyword>
<dbReference type="NCBIfam" id="TIGR00118">
    <property type="entry name" value="acolac_lg"/>
    <property type="match status" value="1"/>
</dbReference>
<sequence length="557" mass="60320">MEMNGARIIIECLHEQGVDTVFGYPGGAVLPLYDALFRYGKMKHILTTHEQGASHAADGYARSTGKVGVCIATSGPGATNLVTGLATAYMDSSPVVALTGNVAVPLLGRDSFQEVDITGITMPITKHNFIVKDVKELAHTVRLAFRIAREGRPGPVLVDIPKDVETSLCDYVPLQPLEPRKNRYPSPQAFQIAADMLGQSERPMFYVGGGVIRSGASRILQDFLEQVDAPAAVSLMGGGAIPVDSPRCTGMLGMHGTKVSNMSITDCDLLVVIGARFSDRVISDADRFAPQARILHIDIDPAEIDKNIGTHCHLVGDVGQVLEGLSKTIGKKLKHKAWMEEIARRKAKYPIRVSHESRRPKQIIDAISTQLPRGSFVCTEVGQHQMWASQFLKHVEPGHFITSGGLGTMGFGTGAAIGTQCGNPTARVVSIAGDGSFKMSCNELATIARYKLPIVIFLMNNHTLGMVRQWQSFFFEKRYSETTLDTKIDWVMLAKAFGVHGMRLSVNDDPEKVVKEALEHGGAVVVDCEIPIDDLVYPMVAPGAGIDNMLGVDEVTD</sequence>
<evidence type="ECO:0000256" key="6">
    <source>
        <dbReference type="ARBA" id="ARBA00022679"/>
    </source>
</evidence>
<dbReference type="FunFam" id="3.40.50.1220:FF:000008">
    <property type="entry name" value="Acetolactate synthase"/>
    <property type="match status" value="1"/>
</dbReference>
<dbReference type="InterPro" id="IPR012001">
    <property type="entry name" value="Thiamin_PyroP_enz_TPP-bd_dom"/>
</dbReference>
<comment type="pathway">
    <text evidence="2 11">Amino-acid biosynthesis; L-valine biosynthesis; L-valine from pyruvate: step 1/4.</text>
</comment>
<dbReference type="FunFam" id="3.40.50.970:FF:000007">
    <property type="entry name" value="Acetolactate synthase"/>
    <property type="match status" value="1"/>
</dbReference>
<dbReference type="RefSeq" id="WP_013738954.1">
    <property type="nucleotide sequence ID" value="NC_015436.1"/>
</dbReference>
<dbReference type="InterPro" id="IPR012000">
    <property type="entry name" value="Thiamin_PyroP_enz_cen_dom"/>
</dbReference>
<evidence type="ECO:0000313" key="16">
    <source>
        <dbReference type="Proteomes" id="UP000007939"/>
    </source>
</evidence>
<evidence type="ECO:0000256" key="1">
    <source>
        <dbReference type="ARBA" id="ARBA00004974"/>
    </source>
</evidence>
<dbReference type="PROSITE" id="PS00187">
    <property type="entry name" value="TPP_ENZYMES"/>
    <property type="match status" value="1"/>
</dbReference>
<feature type="domain" description="Thiamine pyrophosphate enzyme TPP-binding" evidence="13">
    <location>
        <begin position="381"/>
        <end position="528"/>
    </location>
</feature>
<comment type="similarity">
    <text evidence="3 11">Belongs to the TPP enzyme family.</text>
</comment>
<comment type="cofactor">
    <cofactor evidence="11">
        <name>thiamine diphosphate</name>
        <dbReference type="ChEBI" id="CHEBI:58937"/>
    </cofactor>
    <text evidence="11">Binds 1 thiamine pyrophosphate per subunit.</text>
</comment>
<dbReference type="InterPro" id="IPR029035">
    <property type="entry name" value="DHS-like_NAD/FAD-binding_dom"/>
</dbReference>
<dbReference type="GO" id="GO:0009099">
    <property type="term" value="P:L-valine biosynthetic process"/>
    <property type="evidence" value="ECO:0007669"/>
    <property type="project" value="UniProtKB-UniPathway"/>
</dbReference>
<keyword evidence="16" id="KW-1185">Reference proteome</keyword>
<dbReference type="SUPFAM" id="SSF52467">
    <property type="entry name" value="DHS-like NAD/FAD-binding domain"/>
    <property type="match status" value="1"/>
</dbReference>
<evidence type="ECO:0000256" key="3">
    <source>
        <dbReference type="ARBA" id="ARBA00007812"/>
    </source>
</evidence>
<dbReference type="Pfam" id="PF02775">
    <property type="entry name" value="TPP_enzyme_C"/>
    <property type="match status" value="1"/>
</dbReference>
<dbReference type="UniPathway" id="UPA00047">
    <property type="reaction ID" value="UER00055"/>
</dbReference>
<dbReference type="PANTHER" id="PTHR18968">
    <property type="entry name" value="THIAMINE PYROPHOSPHATE ENZYMES"/>
    <property type="match status" value="1"/>
</dbReference>
<dbReference type="Pfam" id="PF02776">
    <property type="entry name" value="TPP_enzyme_N"/>
    <property type="match status" value="1"/>
</dbReference>